<dbReference type="AlphaFoldDB" id="A0AA97LBX0"/>
<evidence type="ECO:0000256" key="9">
    <source>
        <dbReference type="SAM" id="SignalP"/>
    </source>
</evidence>
<dbReference type="InterPro" id="IPR018114">
    <property type="entry name" value="TRYPSIN_HIS"/>
</dbReference>
<dbReference type="InterPro" id="IPR043504">
    <property type="entry name" value="Peptidase_S1_PA_chymotrypsin"/>
</dbReference>
<dbReference type="PROSITE" id="PS00135">
    <property type="entry name" value="TRYPSIN_SER"/>
    <property type="match status" value="1"/>
</dbReference>
<sequence>MARNEVILLLLLLLLPLNRAADTMPSVCGQPVMTSRIVGGQNAKIGAWPWQVSIRSRGKHFCGGSLVAEQWVLSAAHCFFKTPRSDIAVALGEYELENPSPNAQMIRVTRIVLNSAFLGIGSPGDIALLWLQRPVKYTAYFLPVCVPDSSAEFAEGMGCWVTGWGHIKFGEPLPSPKTLQAVEVPLLTAAQCNQLYNISQPNSTGSTPVLNDMICAGYERGKKDSCQGDSGGPLVCAQNNSWFVVGIVSWGEGCAKQYRPGVYTRVMSYEDWLQQRIPDLKFGVNP</sequence>
<proteinExistence type="inferred from homology"/>
<evidence type="ECO:0000313" key="11">
    <source>
        <dbReference type="Proteomes" id="UP001190640"/>
    </source>
</evidence>
<evidence type="ECO:0000256" key="5">
    <source>
        <dbReference type="ARBA" id="ARBA00022825"/>
    </source>
</evidence>
<dbReference type="PANTHER" id="PTHR24253:SF144">
    <property type="entry name" value="CHYMOTRYPSIN-LIKE PROTEASE CTRL-1-RELATED"/>
    <property type="match status" value="1"/>
</dbReference>
<dbReference type="PANTHER" id="PTHR24253">
    <property type="entry name" value="TRANSMEMBRANE PROTEASE SERINE"/>
    <property type="match status" value="1"/>
</dbReference>
<feature type="domain" description="Peptidase S1" evidence="10">
    <location>
        <begin position="37"/>
        <end position="278"/>
    </location>
</feature>
<reference evidence="12" key="1">
    <citation type="submission" date="2025-08" db="UniProtKB">
        <authorList>
            <consortium name="RefSeq"/>
        </authorList>
    </citation>
    <scope>IDENTIFICATION</scope>
    <source>
        <tissue evidence="12">Blood</tissue>
    </source>
</reference>
<dbReference type="Proteomes" id="UP001190640">
    <property type="component" value="Chromosome 12"/>
</dbReference>
<dbReference type="GO" id="GO:0035821">
    <property type="term" value="P:modulation of process of another organism"/>
    <property type="evidence" value="ECO:0007669"/>
    <property type="project" value="UniProtKB-ARBA"/>
</dbReference>
<evidence type="ECO:0000259" key="10">
    <source>
        <dbReference type="PROSITE" id="PS50240"/>
    </source>
</evidence>
<feature type="chain" id="PRO_5041725730" evidence="9">
    <location>
        <begin position="21"/>
        <end position="286"/>
    </location>
</feature>
<dbReference type="SUPFAM" id="SSF50494">
    <property type="entry name" value="Trypsin-like serine proteases"/>
    <property type="match status" value="1"/>
</dbReference>
<evidence type="ECO:0000256" key="3">
    <source>
        <dbReference type="ARBA" id="ARBA00022729"/>
    </source>
</evidence>
<evidence type="ECO:0000313" key="12">
    <source>
        <dbReference type="RefSeq" id="XP_054850053.1"/>
    </source>
</evidence>
<keyword evidence="7" id="KW-0325">Glycoprotein</keyword>
<dbReference type="PRINTS" id="PR00722">
    <property type="entry name" value="CHYMOTRYPSIN"/>
</dbReference>
<keyword evidence="11" id="KW-1185">Reference proteome</keyword>
<dbReference type="PROSITE" id="PS00134">
    <property type="entry name" value="TRYPSIN_HIS"/>
    <property type="match status" value="1"/>
</dbReference>
<keyword evidence="4 8" id="KW-0378">Hydrolase</keyword>
<keyword evidence="2 8" id="KW-0645">Protease</keyword>
<accession>A0AA97LBX0</accession>
<dbReference type="InterPro" id="IPR001314">
    <property type="entry name" value="Peptidase_S1A"/>
</dbReference>
<keyword evidence="6" id="KW-1015">Disulfide bond</keyword>
<dbReference type="PROSITE" id="PS50240">
    <property type="entry name" value="TRYPSIN_DOM"/>
    <property type="match status" value="1"/>
</dbReference>
<dbReference type="Pfam" id="PF00089">
    <property type="entry name" value="Trypsin"/>
    <property type="match status" value="1"/>
</dbReference>
<comment type="similarity">
    <text evidence="1">Belongs to the peptidase S1 family. Snake venom subfamily.</text>
</comment>
<evidence type="ECO:0000256" key="8">
    <source>
        <dbReference type="RuleBase" id="RU363034"/>
    </source>
</evidence>
<evidence type="ECO:0000256" key="4">
    <source>
        <dbReference type="ARBA" id="ARBA00022801"/>
    </source>
</evidence>
<keyword evidence="3 9" id="KW-0732">Signal</keyword>
<dbReference type="GeneID" id="129339498"/>
<dbReference type="InterPro" id="IPR001254">
    <property type="entry name" value="Trypsin_dom"/>
</dbReference>
<dbReference type="FunFam" id="2.40.10.10:FF:000024">
    <property type="entry name" value="Serine protease 53"/>
    <property type="match status" value="1"/>
</dbReference>
<gene>
    <name evidence="12" type="primary">LOC129339498</name>
</gene>
<keyword evidence="5 8" id="KW-0720">Serine protease</keyword>
<evidence type="ECO:0000256" key="7">
    <source>
        <dbReference type="ARBA" id="ARBA00023180"/>
    </source>
</evidence>
<dbReference type="CDD" id="cd00190">
    <property type="entry name" value="Tryp_SPc"/>
    <property type="match status" value="1"/>
</dbReference>
<dbReference type="Gene3D" id="2.40.10.10">
    <property type="entry name" value="Trypsin-like serine proteases"/>
    <property type="match status" value="2"/>
</dbReference>
<evidence type="ECO:0000256" key="6">
    <source>
        <dbReference type="ARBA" id="ARBA00023157"/>
    </source>
</evidence>
<dbReference type="SMART" id="SM00020">
    <property type="entry name" value="Tryp_SPc"/>
    <property type="match status" value="1"/>
</dbReference>
<protein>
    <submittedName>
        <fullName evidence="12">Serine protease 27-like</fullName>
    </submittedName>
</protein>
<evidence type="ECO:0000256" key="2">
    <source>
        <dbReference type="ARBA" id="ARBA00022670"/>
    </source>
</evidence>
<dbReference type="RefSeq" id="XP_054850053.1">
    <property type="nucleotide sequence ID" value="XM_054994078.1"/>
</dbReference>
<evidence type="ECO:0000256" key="1">
    <source>
        <dbReference type="ARBA" id="ARBA00009228"/>
    </source>
</evidence>
<dbReference type="InterPro" id="IPR033116">
    <property type="entry name" value="TRYPSIN_SER"/>
</dbReference>
<dbReference type="InterPro" id="IPR009003">
    <property type="entry name" value="Peptidase_S1_PA"/>
</dbReference>
<dbReference type="GO" id="GO:0006508">
    <property type="term" value="P:proteolysis"/>
    <property type="evidence" value="ECO:0007669"/>
    <property type="project" value="UniProtKB-KW"/>
</dbReference>
<feature type="signal peptide" evidence="9">
    <location>
        <begin position="1"/>
        <end position="20"/>
    </location>
</feature>
<dbReference type="GO" id="GO:0004252">
    <property type="term" value="F:serine-type endopeptidase activity"/>
    <property type="evidence" value="ECO:0007669"/>
    <property type="project" value="InterPro"/>
</dbReference>
<name>A0AA97LBX0_EUBMA</name>
<dbReference type="GO" id="GO:0005576">
    <property type="term" value="C:extracellular region"/>
    <property type="evidence" value="ECO:0007669"/>
    <property type="project" value="UniProtKB-ARBA"/>
</dbReference>
<organism evidence="11 12">
    <name type="scientific">Eublepharis macularius</name>
    <name type="common">Leopard gecko</name>
    <name type="synonym">Cyrtodactylus macularius</name>
    <dbReference type="NCBI Taxonomy" id="481883"/>
    <lineage>
        <taxon>Eukaryota</taxon>
        <taxon>Metazoa</taxon>
        <taxon>Chordata</taxon>
        <taxon>Craniata</taxon>
        <taxon>Vertebrata</taxon>
        <taxon>Euteleostomi</taxon>
        <taxon>Lepidosauria</taxon>
        <taxon>Squamata</taxon>
        <taxon>Bifurcata</taxon>
        <taxon>Gekkota</taxon>
        <taxon>Eublepharidae</taxon>
        <taxon>Eublepharinae</taxon>
        <taxon>Eublepharis</taxon>
    </lineage>
</organism>
<dbReference type="KEGG" id="emc:129339498"/>